<dbReference type="RefSeq" id="XP_018296642.1">
    <property type="nucleotide sequence ID" value="XM_018434858.1"/>
</dbReference>
<feature type="compositionally biased region" description="Polar residues" evidence="1">
    <location>
        <begin position="12"/>
        <end position="22"/>
    </location>
</feature>
<keyword evidence="3" id="KW-1185">Reference proteome</keyword>
<accession>A0A162UXB9</accession>
<evidence type="ECO:0000256" key="1">
    <source>
        <dbReference type="SAM" id="MobiDB-lite"/>
    </source>
</evidence>
<dbReference type="VEuPathDB" id="FungiDB:PHYBLDRAFT_163703"/>
<sequence length="176" mass="20219">MWRRDHYLHHGTITNNQRSSPLPSDRLLNPHQNNRNTTTSWQGYSNQSQSNTPVMTNNLLLRKKPFSPLSGCSSISEIYGGNEFDIFGSEQSQVDSINHDVSRCQDRLIICLEKKTPTQEQVRYQLLKRKRSVSSDPPVRSGGVFLEPTASINSPVNFFKPNPKQKDNLEHQFMYL</sequence>
<dbReference type="GeneID" id="28995764"/>
<dbReference type="InParanoid" id="A0A162UXB9"/>
<organism evidence="2 3">
    <name type="scientific">Phycomyces blakesleeanus (strain ATCC 8743b / DSM 1359 / FGSC 10004 / NBRC 33097 / NRRL 1555)</name>
    <dbReference type="NCBI Taxonomy" id="763407"/>
    <lineage>
        <taxon>Eukaryota</taxon>
        <taxon>Fungi</taxon>
        <taxon>Fungi incertae sedis</taxon>
        <taxon>Mucoromycota</taxon>
        <taxon>Mucoromycotina</taxon>
        <taxon>Mucoromycetes</taxon>
        <taxon>Mucorales</taxon>
        <taxon>Phycomycetaceae</taxon>
        <taxon>Phycomyces</taxon>
    </lineage>
</organism>
<reference evidence="3" key="1">
    <citation type="submission" date="2015-06" db="EMBL/GenBank/DDBJ databases">
        <title>Expansion of signal transduction pathways in fungi by whole-genome duplication.</title>
        <authorList>
            <consortium name="DOE Joint Genome Institute"/>
            <person name="Corrochano L.M."/>
            <person name="Kuo A."/>
            <person name="Marcet-Houben M."/>
            <person name="Polaino S."/>
            <person name="Salamov A."/>
            <person name="Villalobos J.M."/>
            <person name="Alvarez M.I."/>
            <person name="Avalos J."/>
            <person name="Benito E.P."/>
            <person name="Benoit I."/>
            <person name="Burger G."/>
            <person name="Camino L.P."/>
            <person name="Canovas D."/>
            <person name="Cerda-Olmedo E."/>
            <person name="Cheng J.-F."/>
            <person name="Dominguez A."/>
            <person name="Elias M."/>
            <person name="Eslava A.P."/>
            <person name="Glaser F."/>
            <person name="Grimwood J."/>
            <person name="Gutierrez G."/>
            <person name="Heitman J."/>
            <person name="Henrissat B."/>
            <person name="Iturriaga E.A."/>
            <person name="Lang B.F."/>
            <person name="Lavin J.L."/>
            <person name="Lee S."/>
            <person name="Li W."/>
            <person name="Lindquist E."/>
            <person name="Lopez-Garcia S."/>
            <person name="Luque E.M."/>
            <person name="Marcos A.T."/>
            <person name="Martin J."/>
            <person name="McCluskey K."/>
            <person name="Medina H.R."/>
            <person name="Miralles-Duran A."/>
            <person name="Miyazaki A."/>
            <person name="Munoz-Torres E."/>
            <person name="Oguiza J.A."/>
            <person name="Ohm R."/>
            <person name="Olmedo M."/>
            <person name="Orejas M."/>
            <person name="Ortiz-Castellanos L."/>
            <person name="Pisabarro A.G."/>
            <person name="Rodriguez-Romero J."/>
            <person name="Ruiz-Herrera J."/>
            <person name="Ruiz-Vazquez R."/>
            <person name="Sanz C."/>
            <person name="Schackwitz W."/>
            <person name="Schmutz J."/>
            <person name="Shahriari M."/>
            <person name="Shelest E."/>
            <person name="Silva-Franco F."/>
            <person name="Soanes D."/>
            <person name="Syed K."/>
            <person name="Tagua V.G."/>
            <person name="Talbot N.J."/>
            <person name="Thon M."/>
            <person name="De vries R.P."/>
            <person name="Wiebenga A."/>
            <person name="Yadav J.S."/>
            <person name="Braun E.L."/>
            <person name="Baker S."/>
            <person name="Garre V."/>
            <person name="Horwitz B."/>
            <person name="Torres-Martinez S."/>
            <person name="Idnurm A."/>
            <person name="Herrera-Estrella A."/>
            <person name="Gabaldon T."/>
            <person name="Grigoriev I.V."/>
        </authorList>
    </citation>
    <scope>NUCLEOTIDE SEQUENCE [LARGE SCALE GENOMIC DNA]</scope>
    <source>
        <strain evidence="3">NRRL 1555(-)</strain>
    </source>
</reference>
<name>A0A162UXB9_PHYB8</name>
<evidence type="ECO:0000313" key="3">
    <source>
        <dbReference type="Proteomes" id="UP000077315"/>
    </source>
</evidence>
<feature type="region of interest" description="Disordered" evidence="1">
    <location>
        <begin position="1"/>
        <end position="49"/>
    </location>
</feature>
<gene>
    <name evidence="2" type="ORF">PHYBLDRAFT_163703</name>
</gene>
<proteinExistence type="predicted"/>
<feature type="compositionally biased region" description="Polar residues" evidence="1">
    <location>
        <begin position="30"/>
        <end position="49"/>
    </location>
</feature>
<evidence type="ECO:0000313" key="2">
    <source>
        <dbReference type="EMBL" id="OAD78602.1"/>
    </source>
</evidence>
<dbReference type="AlphaFoldDB" id="A0A162UXB9"/>
<dbReference type="EMBL" id="KV440973">
    <property type="protein sequence ID" value="OAD78602.1"/>
    <property type="molecule type" value="Genomic_DNA"/>
</dbReference>
<dbReference type="OrthoDB" id="2219730at2759"/>
<dbReference type="Proteomes" id="UP000077315">
    <property type="component" value="Unassembled WGS sequence"/>
</dbReference>
<protein>
    <submittedName>
        <fullName evidence="2">Uncharacterized protein</fullName>
    </submittedName>
</protein>